<keyword evidence="2" id="KW-0378">Hydrolase</keyword>
<dbReference type="GO" id="GO:0008496">
    <property type="term" value="F:mannan endo-1,6-alpha-mannosidase activity"/>
    <property type="evidence" value="ECO:0007669"/>
    <property type="project" value="InterPro"/>
</dbReference>
<dbReference type="GO" id="GO:0016052">
    <property type="term" value="P:carbohydrate catabolic process"/>
    <property type="evidence" value="ECO:0007669"/>
    <property type="project" value="InterPro"/>
</dbReference>
<proteinExistence type="predicted"/>
<evidence type="ECO:0000256" key="3">
    <source>
        <dbReference type="ARBA" id="ARBA00023180"/>
    </source>
</evidence>
<dbReference type="InterPro" id="IPR005198">
    <property type="entry name" value="Glyco_hydro_76"/>
</dbReference>
<evidence type="ECO:0008006" key="7">
    <source>
        <dbReference type="Google" id="ProtNLM"/>
    </source>
</evidence>
<dbReference type="GO" id="GO:0009272">
    <property type="term" value="P:fungal-type cell wall biogenesis"/>
    <property type="evidence" value="ECO:0007669"/>
    <property type="project" value="TreeGrafter"/>
</dbReference>
<evidence type="ECO:0000256" key="1">
    <source>
        <dbReference type="ARBA" id="ARBA00022729"/>
    </source>
</evidence>
<evidence type="ECO:0000256" key="2">
    <source>
        <dbReference type="ARBA" id="ARBA00022801"/>
    </source>
</evidence>
<evidence type="ECO:0000313" key="5">
    <source>
        <dbReference type="EMBL" id="CZS97106.1"/>
    </source>
</evidence>
<dbReference type="AlphaFoldDB" id="A0A1E1KGB6"/>
<evidence type="ECO:0000313" key="6">
    <source>
        <dbReference type="Proteomes" id="UP000178912"/>
    </source>
</evidence>
<keyword evidence="1" id="KW-0732">Signal</keyword>
<dbReference type="EMBL" id="FJUX01000030">
    <property type="protein sequence ID" value="CZS97106.1"/>
    <property type="molecule type" value="Genomic_DNA"/>
</dbReference>
<dbReference type="PANTHER" id="PTHR12145:SF41">
    <property type="entry name" value="MANNAN ENDO-1,6-ALPHA-MANNOSIDASE"/>
    <property type="match status" value="1"/>
</dbReference>
<keyword evidence="4" id="KW-0326">Glycosidase</keyword>
<protein>
    <recommendedName>
        <fullName evidence="7">Mannan endo-1,6-alpha-mannosidase</fullName>
    </recommendedName>
</protein>
<accession>A0A1E1KGB6</accession>
<dbReference type="PANTHER" id="PTHR12145">
    <property type="entry name" value="MANNAN ENDO-1,6-ALPHA-MANNOSIDASE DCW1"/>
    <property type="match status" value="1"/>
</dbReference>
<organism evidence="5 6">
    <name type="scientific">Rhynchosporium agropyri</name>
    <dbReference type="NCBI Taxonomy" id="914238"/>
    <lineage>
        <taxon>Eukaryota</taxon>
        <taxon>Fungi</taxon>
        <taxon>Dikarya</taxon>
        <taxon>Ascomycota</taxon>
        <taxon>Pezizomycotina</taxon>
        <taxon>Leotiomycetes</taxon>
        <taxon>Helotiales</taxon>
        <taxon>Ploettnerulaceae</taxon>
        <taxon>Rhynchosporium</taxon>
    </lineage>
</organism>
<dbReference type="Pfam" id="PF03663">
    <property type="entry name" value="Glyco_hydro_76"/>
    <property type="match status" value="1"/>
</dbReference>
<dbReference type="InterPro" id="IPR014480">
    <property type="entry name" value="Mannan-1_6-alpha_mannosidase"/>
</dbReference>
<keyword evidence="3" id="KW-0325">Glycoprotein</keyword>
<sequence length="187" mass="19754">MWNTLIQYWQLTGDDRYNGLSNQALQFLQGEDDRGDFMPVNQTKVLSNDDQSTWALATTYTTEQNVPAPIGIFGGTETIENCTNFSEAHLSYDAGSYIIGAAYVYNILSGDEQATWKAALTAEAAAVAYTNNECPLEWNGSVTNNGTLGGASSAVSYTQGLLVGKAAAPGTISLGNVTGGPSTSTSL</sequence>
<evidence type="ECO:0000256" key="4">
    <source>
        <dbReference type="ARBA" id="ARBA00023295"/>
    </source>
</evidence>
<keyword evidence="6" id="KW-1185">Reference proteome</keyword>
<gene>
    <name evidence="5" type="ORF">RAG0_06232</name>
</gene>
<dbReference type="Proteomes" id="UP000178912">
    <property type="component" value="Unassembled WGS sequence"/>
</dbReference>
<reference evidence="6" key="1">
    <citation type="submission" date="2016-03" db="EMBL/GenBank/DDBJ databases">
        <authorList>
            <person name="Guldener U."/>
        </authorList>
    </citation>
    <scope>NUCLEOTIDE SEQUENCE [LARGE SCALE GENOMIC DNA]</scope>
    <source>
        <strain evidence="6">04CH-RAC-A.6.1</strain>
    </source>
</reference>
<name>A0A1E1KGB6_9HELO</name>